<dbReference type="AlphaFoldDB" id="A0A1I3JUC2"/>
<evidence type="ECO:0008006" key="5">
    <source>
        <dbReference type="Google" id="ProtNLM"/>
    </source>
</evidence>
<evidence type="ECO:0000256" key="1">
    <source>
        <dbReference type="SAM" id="MobiDB-lite"/>
    </source>
</evidence>
<feature type="chain" id="PRO_5044372925" description="Lipoprotein" evidence="2">
    <location>
        <begin position="26"/>
        <end position="106"/>
    </location>
</feature>
<keyword evidence="4" id="KW-1185">Reference proteome</keyword>
<protein>
    <recommendedName>
        <fullName evidence="5">Lipoprotein</fullName>
    </recommendedName>
</protein>
<evidence type="ECO:0000313" key="4">
    <source>
        <dbReference type="Proteomes" id="UP000183018"/>
    </source>
</evidence>
<feature type="compositionally biased region" description="Basic and acidic residues" evidence="1">
    <location>
        <begin position="71"/>
        <end position="95"/>
    </location>
</feature>
<keyword evidence="2" id="KW-0732">Signal</keyword>
<feature type="signal peptide" evidence="2">
    <location>
        <begin position="1"/>
        <end position="25"/>
    </location>
</feature>
<feature type="region of interest" description="Disordered" evidence="1">
    <location>
        <begin position="62"/>
        <end position="106"/>
    </location>
</feature>
<gene>
    <name evidence="3" type="ORF">SAMN05216602_2071</name>
</gene>
<evidence type="ECO:0000313" key="3">
    <source>
        <dbReference type="EMBL" id="SFI63861.1"/>
    </source>
</evidence>
<organism evidence="3 4">
    <name type="scientific">Phytopseudomonas argentinensis</name>
    <dbReference type="NCBI Taxonomy" id="289370"/>
    <lineage>
        <taxon>Bacteria</taxon>
        <taxon>Pseudomonadati</taxon>
        <taxon>Pseudomonadota</taxon>
        <taxon>Gammaproteobacteria</taxon>
        <taxon>Pseudomonadales</taxon>
        <taxon>Pseudomonadaceae</taxon>
        <taxon>Phytopseudomonas</taxon>
    </lineage>
</organism>
<dbReference type="RefSeq" id="WP_074882860.1">
    <property type="nucleotide sequence ID" value="NZ_FORC01000002.1"/>
</dbReference>
<reference evidence="4" key="1">
    <citation type="submission" date="2016-10" db="EMBL/GenBank/DDBJ databases">
        <authorList>
            <person name="Varghese N."/>
            <person name="Submissions S."/>
        </authorList>
    </citation>
    <scope>NUCLEOTIDE SEQUENCE [LARGE SCALE GENOMIC DNA]</scope>
    <source>
        <strain evidence="4">LMG 22563</strain>
    </source>
</reference>
<dbReference type="Proteomes" id="UP000183018">
    <property type="component" value="Unassembled WGS sequence"/>
</dbReference>
<dbReference type="EMBL" id="FORC01000002">
    <property type="protein sequence ID" value="SFI63861.1"/>
    <property type="molecule type" value="Genomic_DNA"/>
</dbReference>
<dbReference type="OrthoDB" id="7032001at2"/>
<accession>A0A1I3JUC2</accession>
<name>A0A1I3JUC2_9GAMM</name>
<evidence type="ECO:0000256" key="2">
    <source>
        <dbReference type="SAM" id="SignalP"/>
    </source>
</evidence>
<sequence length="106" mass="11670">MNPSPLSALALVAVIGLTLAGCEMAEESAQKFTEKAEQAVQDIAREAVSDTVTAFNKQIDEVQKSTNEMLGKPEKEGAEEKPQQQEKHEQPEQEQPRTFPNESVET</sequence>
<proteinExistence type="predicted"/>